<proteinExistence type="predicted"/>
<dbReference type="AlphaFoldDB" id="A0A7J6WT30"/>
<gene>
    <name evidence="1" type="ORF">FRX31_009879</name>
</gene>
<name>A0A7J6WT30_THATH</name>
<organism evidence="1 2">
    <name type="scientific">Thalictrum thalictroides</name>
    <name type="common">Rue-anemone</name>
    <name type="synonym">Anemone thalictroides</name>
    <dbReference type="NCBI Taxonomy" id="46969"/>
    <lineage>
        <taxon>Eukaryota</taxon>
        <taxon>Viridiplantae</taxon>
        <taxon>Streptophyta</taxon>
        <taxon>Embryophyta</taxon>
        <taxon>Tracheophyta</taxon>
        <taxon>Spermatophyta</taxon>
        <taxon>Magnoliopsida</taxon>
        <taxon>Ranunculales</taxon>
        <taxon>Ranunculaceae</taxon>
        <taxon>Thalictroideae</taxon>
        <taxon>Thalictrum</taxon>
    </lineage>
</organism>
<evidence type="ECO:0000313" key="2">
    <source>
        <dbReference type="Proteomes" id="UP000554482"/>
    </source>
</evidence>
<dbReference type="EMBL" id="JABWDY010010640">
    <property type="protein sequence ID" value="KAF5200536.1"/>
    <property type="molecule type" value="Genomic_DNA"/>
</dbReference>
<comment type="caution">
    <text evidence="1">The sequence shown here is derived from an EMBL/GenBank/DDBJ whole genome shotgun (WGS) entry which is preliminary data.</text>
</comment>
<dbReference type="Proteomes" id="UP000554482">
    <property type="component" value="Unassembled WGS sequence"/>
</dbReference>
<keyword evidence="2" id="KW-1185">Reference proteome</keyword>
<protein>
    <submittedName>
        <fullName evidence="1">Uncharacterized protein</fullName>
    </submittedName>
</protein>
<evidence type="ECO:0000313" key="1">
    <source>
        <dbReference type="EMBL" id="KAF5200536.1"/>
    </source>
</evidence>
<sequence length="95" mass="10842">MAPQAQPDNAKPKSNHLNALTRGISLAHRVLHLALGSLLHFFKWDLDNSVTPDQAPFYQALEKDREDPNERKDPNAGTYELRFMILTMKSGQERQ</sequence>
<accession>A0A7J6WT30</accession>
<reference evidence="1 2" key="1">
    <citation type="submission" date="2020-06" db="EMBL/GenBank/DDBJ databases">
        <title>Transcriptomic and genomic resources for Thalictrum thalictroides and T. hernandezii: Facilitating candidate gene discovery in an emerging model plant lineage.</title>
        <authorList>
            <person name="Arias T."/>
            <person name="Riano-Pachon D.M."/>
            <person name="Di Stilio V.S."/>
        </authorList>
    </citation>
    <scope>NUCLEOTIDE SEQUENCE [LARGE SCALE GENOMIC DNA]</scope>
    <source>
        <strain evidence="2">cv. WT478/WT964</strain>
        <tissue evidence="1">Leaves</tissue>
    </source>
</reference>